<keyword evidence="2" id="KW-1185">Reference proteome</keyword>
<dbReference type="EMBL" id="BTRK01000001">
    <property type="protein sequence ID" value="GMR33335.1"/>
    <property type="molecule type" value="Genomic_DNA"/>
</dbReference>
<proteinExistence type="predicted"/>
<gene>
    <name evidence="1" type="ORF">PMAYCL1PPCAC_03530</name>
</gene>
<dbReference type="AlphaFoldDB" id="A0AAN5C7A0"/>
<reference evidence="2" key="1">
    <citation type="submission" date="2022-10" db="EMBL/GenBank/DDBJ databases">
        <title>Genome assembly of Pristionchus species.</title>
        <authorList>
            <person name="Yoshida K."/>
            <person name="Sommer R.J."/>
        </authorList>
    </citation>
    <scope>NUCLEOTIDE SEQUENCE [LARGE SCALE GENOMIC DNA]</scope>
    <source>
        <strain evidence="2">RS5460</strain>
    </source>
</reference>
<feature type="non-terminal residue" evidence="1">
    <location>
        <position position="1"/>
    </location>
</feature>
<comment type="caution">
    <text evidence="1">The sequence shown here is derived from an EMBL/GenBank/DDBJ whole genome shotgun (WGS) entry which is preliminary data.</text>
</comment>
<sequence>HMQLNLKLNKQQLSERWEEGGAKAHLTGKFFGNECVTALINLLGKSRLQTLEVILSALSLPTDRFAASFFSAIEQSKYKDKAGQVFHAVCRDLNRRPLPQQASHSNRQKALLQ</sequence>
<protein>
    <submittedName>
        <fullName evidence="1">Uncharacterized protein</fullName>
    </submittedName>
</protein>
<evidence type="ECO:0000313" key="1">
    <source>
        <dbReference type="EMBL" id="GMR33335.1"/>
    </source>
</evidence>
<dbReference type="Proteomes" id="UP001328107">
    <property type="component" value="Unassembled WGS sequence"/>
</dbReference>
<name>A0AAN5C7A0_9BILA</name>
<accession>A0AAN5C7A0</accession>
<organism evidence="1 2">
    <name type="scientific">Pristionchus mayeri</name>
    <dbReference type="NCBI Taxonomy" id="1317129"/>
    <lineage>
        <taxon>Eukaryota</taxon>
        <taxon>Metazoa</taxon>
        <taxon>Ecdysozoa</taxon>
        <taxon>Nematoda</taxon>
        <taxon>Chromadorea</taxon>
        <taxon>Rhabditida</taxon>
        <taxon>Rhabditina</taxon>
        <taxon>Diplogasteromorpha</taxon>
        <taxon>Diplogasteroidea</taxon>
        <taxon>Neodiplogasteridae</taxon>
        <taxon>Pristionchus</taxon>
    </lineage>
</organism>
<evidence type="ECO:0000313" key="2">
    <source>
        <dbReference type="Proteomes" id="UP001328107"/>
    </source>
</evidence>